<feature type="coiled-coil region" evidence="10">
    <location>
        <begin position="298"/>
        <end position="325"/>
    </location>
</feature>
<dbReference type="Gene3D" id="1.10.287.80">
    <property type="entry name" value="ATP synthase, gamma subunit, helix hairpin domain"/>
    <property type="match status" value="1"/>
</dbReference>
<dbReference type="EMBL" id="DRNB01000330">
    <property type="protein sequence ID" value="HHJ64985.1"/>
    <property type="molecule type" value="Genomic_DNA"/>
</dbReference>
<dbReference type="InterPro" id="IPR000131">
    <property type="entry name" value="ATP_synth_F1_gsu"/>
</dbReference>
<dbReference type="GO" id="GO:0046933">
    <property type="term" value="F:proton-transporting ATP synthase activity, rotational mechanism"/>
    <property type="evidence" value="ECO:0007669"/>
    <property type="project" value="InterPro"/>
</dbReference>
<dbReference type="Pfam" id="PF00231">
    <property type="entry name" value="ATP-synt"/>
    <property type="match status" value="1"/>
</dbReference>
<dbReference type="GO" id="GO:0045259">
    <property type="term" value="C:proton-transporting ATP synthase complex"/>
    <property type="evidence" value="ECO:0007669"/>
    <property type="project" value="UniProtKB-KW"/>
</dbReference>
<sequence length="423" mass="50023">MPPGTCPPEASSDHKELQTAVNLRDRIRTLTALKSTLHVWEILAINRYRKYRAIVSSHLPYFLRLQEVLEHLYALYPGVRRGLLEVRKERKIDALVLGSDRGYIGDLVSRVLRVYTEFASYRRGVQINLFFVGRRGFREDLPGRKLALVEGAFGKDIDLRKVDDLAVLLMKRYMKQESDACYVFFQRPEVPLGLRGGAVEQREEREREEESPFFYPGFQEVLRAKPHAAVERGSYRPVVLRFLPPDIRKRYSPDLILNIEAEEEEFLHTLLDLYMRFFMKEVFMEHFTSINFARYRTIRRITENIDRKIGEYRRLQNKLRQEKINKEIEDIVLSHMAEEEKKERDFIEEGFTLRVDYRLPQETVSLLRTRLQRLGFSIRDVERRSLIGGIQLLDRNRVVDLSVQGKLRSLRLYIKNILRSSGW</sequence>
<keyword evidence="5" id="KW-0375">Hydrogen ion transport</keyword>
<comment type="function">
    <text evidence="1">Produces ATP from ADP in the presence of a proton gradient across the membrane. The gamma chain is believed to be important in regulating ATPase activity and the flow of protons through the CF(0) complex.</text>
</comment>
<evidence type="ECO:0000256" key="1">
    <source>
        <dbReference type="ARBA" id="ARBA00003456"/>
    </source>
</evidence>
<protein>
    <submittedName>
        <fullName evidence="11">Uncharacterized protein</fullName>
    </submittedName>
</protein>
<keyword evidence="6" id="KW-0406">Ion transport</keyword>
<evidence type="ECO:0000256" key="2">
    <source>
        <dbReference type="ARBA" id="ARBA00004170"/>
    </source>
</evidence>
<evidence type="ECO:0000256" key="4">
    <source>
        <dbReference type="ARBA" id="ARBA00022448"/>
    </source>
</evidence>
<evidence type="ECO:0000256" key="10">
    <source>
        <dbReference type="SAM" id="Coils"/>
    </source>
</evidence>
<dbReference type="Gene3D" id="3.40.1380.10">
    <property type="match status" value="1"/>
</dbReference>
<evidence type="ECO:0000256" key="8">
    <source>
        <dbReference type="ARBA" id="ARBA00023196"/>
    </source>
</evidence>
<keyword evidence="7" id="KW-0472">Membrane</keyword>
<evidence type="ECO:0000256" key="3">
    <source>
        <dbReference type="ARBA" id="ARBA00007681"/>
    </source>
</evidence>
<accession>A0A7C5L652</accession>
<dbReference type="InterPro" id="IPR035968">
    <property type="entry name" value="ATP_synth_F1_ATPase_gsu"/>
</dbReference>
<keyword evidence="10" id="KW-0175">Coiled coil</keyword>
<proteinExistence type="inferred from homology"/>
<comment type="caution">
    <text evidence="11">The sequence shown here is derived from an EMBL/GenBank/DDBJ whole genome shotgun (WGS) entry which is preliminary data.</text>
</comment>
<name>A0A7C5L652_AQUAO</name>
<evidence type="ECO:0000256" key="6">
    <source>
        <dbReference type="ARBA" id="ARBA00023065"/>
    </source>
</evidence>
<dbReference type="PRINTS" id="PR00126">
    <property type="entry name" value="ATPASEGAMMA"/>
</dbReference>
<reference evidence="11" key="1">
    <citation type="journal article" date="2020" name="mSystems">
        <title>Genome- and Community-Level Interaction Insights into Carbon Utilization and Element Cycling Functions of Hydrothermarchaeota in Hydrothermal Sediment.</title>
        <authorList>
            <person name="Zhou Z."/>
            <person name="Liu Y."/>
            <person name="Xu W."/>
            <person name="Pan J."/>
            <person name="Luo Z.H."/>
            <person name="Li M."/>
        </authorList>
    </citation>
    <scope>NUCLEOTIDE SEQUENCE [LARGE SCALE GENOMIC DNA]</scope>
    <source>
        <strain evidence="11">HyVt-501</strain>
    </source>
</reference>
<organism evidence="11">
    <name type="scientific">Aquifex aeolicus</name>
    <dbReference type="NCBI Taxonomy" id="63363"/>
    <lineage>
        <taxon>Bacteria</taxon>
        <taxon>Pseudomonadati</taxon>
        <taxon>Aquificota</taxon>
        <taxon>Aquificia</taxon>
        <taxon>Aquificales</taxon>
        <taxon>Aquificaceae</taxon>
        <taxon>Aquifex</taxon>
    </lineage>
</organism>
<dbReference type="SUPFAM" id="SSF52943">
    <property type="entry name" value="ATP synthase (F1-ATPase), gamma subunit"/>
    <property type="match status" value="1"/>
</dbReference>
<gene>
    <name evidence="11" type="ORF">ENJ61_08800</name>
</gene>
<evidence type="ECO:0000256" key="9">
    <source>
        <dbReference type="ARBA" id="ARBA00023310"/>
    </source>
</evidence>
<evidence type="ECO:0000256" key="5">
    <source>
        <dbReference type="ARBA" id="ARBA00022781"/>
    </source>
</evidence>
<dbReference type="AlphaFoldDB" id="A0A7C5L652"/>
<comment type="similarity">
    <text evidence="3">Belongs to the ATPase gamma chain family.</text>
</comment>
<evidence type="ECO:0000313" key="11">
    <source>
        <dbReference type="EMBL" id="HHJ64985.1"/>
    </source>
</evidence>
<keyword evidence="9" id="KW-0066">ATP synthesis</keyword>
<keyword evidence="4" id="KW-0813">Transport</keyword>
<evidence type="ECO:0000256" key="7">
    <source>
        <dbReference type="ARBA" id="ARBA00023136"/>
    </source>
</evidence>
<comment type="subcellular location">
    <subcellularLocation>
        <location evidence="2">Membrane</location>
        <topology evidence="2">Peripheral membrane protein</topology>
    </subcellularLocation>
</comment>
<keyword evidence="8" id="KW-0139">CF(1)</keyword>
<dbReference type="Proteomes" id="UP000885792">
    <property type="component" value="Unassembled WGS sequence"/>
</dbReference>